<dbReference type="AlphaFoldDB" id="A0A6I6G9Q2"/>
<dbReference type="GO" id="GO:0003678">
    <property type="term" value="F:DNA helicase activity"/>
    <property type="evidence" value="ECO:0007669"/>
    <property type="project" value="InterPro"/>
</dbReference>
<dbReference type="InterPro" id="IPR049163">
    <property type="entry name" value="Pif1-like_2B_dom"/>
</dbReference>
<dbReference type="Pfam" id="PF21530">
    <property type="entry name" value="Pif1_2B_dom"/>
    <property type="match status" value="1"/>
</dbReference>
<dbReference type="Pfam" id="PF00570">
    <property type="entry name" value="HRDC"/>
    <property type="match status" value="1"/>
</dbReference>
<dbReference type="KEGG" id="fls:GLV81_16725"/>
<dbReference type="GO" id="GO:0006281">
    <property type="term" value="P:DNA repair"/>
    <property type="evidence" value="ECO:0007669"/>
    <property type="project" value="InterPro"/>
</dbReference>
<protein>
    <submittedName>
        <fullName evidence="2">AAA family ATPase</fullName>
    </submittedName>
</protein>
<dbReference type="InterPro" id="IPR010997">
    <property type="entry name" value="HRDC-like_sf"/>
</dbReference>
<name>A0A6I6G9Q2_9BACT</name>
<dbReference type="GO" id="GO:0003676">
    <property type="term" value="F:nucleic acid binding"/>
    <property type="evidence" value="ECO:0007669"/>
    <property type="project" value="InterPro"/>
</dbReference>
<reference evidence="2 3" key="1">
    <citation type="submission" date="2019-11" db="EMBL/GenBank/DDBJ databases">
        <authorList>
            <person name="Im W.T."/>
        </authorList>
    </citation>
    <scope>NUCLEOTIDE SEQUENCE [LARGE SCALE GENOMIC DNA]</scope>
    <source>
        <strain evidence="2 3">SB-02</strain>
    </source>
</reference>
<dbReference type="InterPro" id="IPR029491">
    <property type="entry name" value="Helicase_HTH"/>
</dbReference>
<dbReference type="Gene3D" id="1.10.150.80">
    <property type="entry name" value="HRDC domain"/>
    <property type="match status" value="1"/>
</dbReference>
<sequence length="751" mass="84581">MARLRYGRDKRELMRSLDLLIIDEISMVRADTLDAIDTILRHIRHNEQPFGGVQMLFIGDMFQLPPVVPDQDWQILQEFYDGPFFFNSEVIRQHMPVYIELQHIYRQSDAHFIQLLNEVRNNQLTEEGLQLLNSRYEPHFRIPADKDYITLTTHNATADSINNQALEALPGSLHNYEADIDGEFSEKNFPAEQTLQLKKGAQVMFLKNDTVSKRYFNGKIGIVTALDDERIEVHCKGDDKPISVQREVWRNVQYSLNKTLQQVEEKEIGSFTQYPLRLAWAVTIHKSQGLTFEHAIIDAAKSFSAGQVYVALSRCKTLEGMVLRTPVPPQAVKVDGRVQQYAATAGTALQLQQAFAASRNRFQLQLLQRAFDALPLQKAAAALASVINNHAGAYGEAADSWIKNWQAQIQQLADTSNKFQQQLAQLTQGYAESFETHVPLQDRIQKAADWFGAQLDGIIKSIREQPAVTDSKELAEEFEALLAEALKAATQWQLYMQACHKGYDTHALLRAKSTINIKEVIGQAYTVTKRQHAYADVPHPQLFQQVKQLRDQICADEGKPAYMVANLSTLIELVTYLPQNEKELLLISGFGKQKVEQYGTDFLALIVAYCEAHDLSSHITDKTPKRQRKEKTDTPAAKIPTQVQSLQLLQQGMSVAEIAAARGLQPGTIEGHLLPYVLDGSIDKAVLITEALFQQIAEVQQDTGTTQAAEVRQILGDHVSYNQARLVIEWLRKEGKLNENTTPSAEANNPA</sequence>
<dbReference type="Pfam" id="PF05970">
    <property type="entry name" value="PIF1"/>
    <property type="match status" value="1"/>
</dbReference>
<dbReference type="RefSeq" id="WP_157479888.1">
    <property type="nucleotide sequence ID" value="NZ_CP046566.1"/>
</dbReference>
<proteinExistence type="predicted"/>
<dbReference type="InterPro" id="IPR010285">
    <property type="entry name" value="DNA_helicase_pif1-like_DEAD"/>
</dbReference>
<dbReference type="GO" id="GO:0000723">
    <property type="term" value="P:telomere maintenance"/>
    <property type="evidence" value="ECO:0007669"/>
    <property type="project" value="InterPro"/>
</dbReference>
<gene>
    <name evidence="2" type="ORF">GLV81_16725</name>
</gene>
<dbReference type="InterPro" id="IPR051055">
    <property type="entry name" value="PIF1_helicase"/>
</dbReference>
<dbReference type="SUPFAM" id="SSF52540">
    <property type="entry name" value="P-loop containing nucleoside triphosphate hydrolases"/>
    <property type="match status" value="1"/>
</dbReference>
<keyword evidence="3" id="KW-1185">Reference proteome</keyword>
<evidence type="ECO:0000313" key="3">
    <source>
        <dbReference type="Proteomes" id="UP000426027"/>
    </source>
</evidence>
<dbReference type="Proteomes" id="UP000426027">
    <property type="component" value="Chromosome"/>
</dbReference>
<dbReference type="SUPFAM" id="SSF47819">
    <property type="entry name" value="HRDC-like"/>
    <property type="match status" value="1"/>
</dbReference>
<dbReference type="Pfam" id="PF14493">
    <property type="entry name" value="HTH_40"/>
    <property type="match status" value="1"/>
</dbReference>
<evidence type="ECO:0000259" key="1">
    <source>
        <dbReference type="PROSITE" id="PS50967"/>
    </source>
</evidence>
<dbReference type="PROSITE" id="PS50967">
    <property type="entry name" value="HRDC"/>
    <property type="match status" value="1"/>
</dbReference>
<organism evidence="2 3">
    <name type="scientific">Phnomibacter ginsenosidimutans</name>
    <dbReference type="NCBI Taxonomy" id="2676868"/>
    <lineage>
        <taxon>Bacteria</taxon>
        <taxon>Pseudomonadati</taxon>
        <taxon>Bacteroidota</taxon>
        <taxon>Chitinophagia</taxon>
        <taxon>Chitinophagales</taxon>
        <taxon>Chitinophagaceae</taxon>
        <taxon>Phnomibacter</taxon>
    </lineage>
</organism>
<dbReference type="EMBL" id="CP046566">
    <property type="protein sequence ID" value="QGW29536.1"/>
    <property type="molecule type" value="Genomic_DNA"/>
</dbReference>
<dbReference type="InterPro" id="IPR044876">
    <property type="entry name" value="HRDC_dom_sf"/>
</dbReference>
<dbReference type="InterPro" id="IPR002121">
    <property type="entry name" value="HRDC_dom"/>
</dbReference>
<dbReference type="Gene3D" id="2.30.30.940">
    <property type="match status" value="1"/>
</dbReference>
<accession>A0A6I6G9Q2</accession>
<dbReference type="SMART" id="SM00341">
    <property type="entry name" value="HRDC"/>
    <property type="match status" value="1"/>
</dbReference>
<evidence type="ECO:0000313" key="2">
    <source>
        <dbReference type="EMBL" id="QGW29536.1"/>
    </source>
</evidence>
<dbReference type="InterPro" id="IPR027417">
    <property type="entry name" value="P-loop_NTPase"/>
</dbReference>
<dbReference type="Gene3D" id="3.40.50.300">
    <property type="entry name" value="P-loop containing nucleotide triphosphate hydrolases"/>
    <property type="match status" value="1"/>
</dbReference>
<dbReference type="GO" id="GO:0000166">
    <property type="term" value="F:nucleotide binding"/>
    <property type="evidence" value="ECO:0007669"/>
    <property type="project" value="InterPro"/>
</dbReference>
<feature type="domain" description="HRDC" evidence="1">
    <location>
        <begin position="536"/>
        <end position="616"/>
    </location>
</feature>
<dbReference type="CDD" id="cd18809">
    <property type="entry name" value="SF1_C_RecD"/>
    <property type="match status" value="1"/>
</dbReference>
<dbReference type="PANTHER" id="PTHR47642">
    <property type="entry name" value="ATP-DEPENDENT DNA HELICASE"/>
    <property type="match status" value="1"/>
</dbReference>